<keyword evidence="2" id="KW-1185">Reference proteome</keyword>
<dbReference type="RefSeq" id="WP_221787093.1">
    <property type="nucleotide sequence ID" value="NZ_JACLIC010000007.1"/>
</dbReference>
<proteinExistence type="predicted"/>
<name>A0ABS7KE58_9BACL</name>
<organism evidence="1 2">
    <name type="scientific">Paenibacillus cucumis</name>
    <name type="common">ex Kampfer et al. 2016</name>
    <dbReference type="NCBI Taxonomy" id="1776858"/>
    <lineage>
        <taxon>Bacteria</taxon>
        <taxon>Bacillati</taxon>
        <taxon>Bacillota</taxon>
        <taxon>Bacilli</taxon>
        <taxon>Bacillales</taxon>
        <taxon>Paenibacillaceae</taxon>
        <taxon>Paenibacillus</taxon>
    </lineage>
</organism>
<sequence>MEIELTKEFACKLGIMLQSKLIWYKHFHPFCDDIIMEYEEPPYWIIELATIRYQGAAIEIVNKYIHSEPFCTYYNHTHFDQYIACLYIKYDRRELSWASFLMEAGQYADGCEAVKEPCEYFFELLTHYEAEEFNIELEYKQRTEIQEKFQEEILEVQEIYDVFREYFRQYVKKEKEQPCKGKENGA</sequence>
<reference evidence="1 2" key="1">
    <citation type="submission" date="2020-08" db="EMBL/GenBank/DDBJ databases">
        <title>Fungal Genomes of the International Space Station.</title>
        <authorList>
            <person name="Seuylemezian A."/>
            <person name="Singh N.K."/>
            <person name="Wood J."/>
            <person name="Venkateswaran K."/>
        </authorList>
    </citation>
    <scope>NUCLEOTIDE SEQUENCE [LARGE SCALE GENOMIC DNA]</scope>
    <source>
        <strain evidence="1 2">S/N-304-OC-R4</strain>
    </source>
</reference>
<dbReference type="Proteomes" id="UP000706031">
    <property type="component" value="Unassembled WGS sequence"/>
</dbReference>
<evidence type="ECO:0000313" key="2">
    <source>
        <dbReference type="Proteomes" id="UP000706031"/>
    </source>
</evidence>
<dbReference type="EMBL" id="JACLIC010000007">
    <property type="protein sequence ID" value="MBY0202408.1"/>
    <property type="molecule type" value="Genomic_DNA"/>
</dbReference>
<comment type="caution">
    <text evidence="1">The sequence shown here is derived from an EMBL/GenBank/DDBJ whole genome shotgun (WGS) entry which is preliminary data.</text>
</comment>
<evidence type="ECO:0000313" key="1">
    <source>
        <dbReference type="EMBL" id="MBY0202408.1"/>
    </source>
</evidence>
<gene>
    <name evidence="1" type="ORF">H7T88_04050</name>
</gene>
<accession>A0ABS7KE58</accession>
<protein>
    <submittedName>
        <fullName evidence="1">Uncharacterized protein</fullName>
    </submittedName>
</protein>